<feature type="region of interest" description="Disordered" evidence="1">
    <location>
        <begin position="1"/>
        <end position="56"/>
    </location>
</feature>
<dbReference type="KEGG" id="oat:OAN307_c31480"/>
<reference evidence="2 3" key="1">
    <citation type="journal article" date="2013" name="PLoS ONE">
        <title>Poles Apart: Arctic and Antarctic Octadecabacter strains Share High Genome Plasticity and a New Type of Xanthorhodopsin.</title>
        <authorList>
            <person name="Vollmers J."/>
            <person name="Voget S."/>
            <person name="Dietrich S."/>
            <person name="Gollnow K."/>
            <person name="Smits M."/>
            <person name="Meyer K."/>
            <person name="Brinkhoff T."/>
            <person name="Simon M."/>
            <person name="Daniel R."/>
        </authorList>
    </citation>
    <scope>NUCLEOTIDE SEQUENCE [LARGE SCALE GENOMIC DNA]</scope>
    <source>
        <strain evidence="2 3">307</strain>
    </source>
</reference>
<evidence type="ECO:0000313" key="2">
    <source>
        <dbReference type="EMBL" id="AGI68682.1"/>
    </source>
</evidence>
<gene>
    <name evidence="2" type="ORF">OAN307_c31480</name>
</gene>
<accession>M9R8Y9</accession>
<organism evidence="2 3">
    <name type="scientific">Octadecabacter antarcticus 307</name>
    <dbReference type="NCBI Taxonomy" id="391626"/>
    <lineage>
        <taxon>Bacteria</taxon>
        <taxon>Pseudomonadati</taxon>
        <taxon>Pseudomonadota</taxon>
        <taxon>Alphaproteobacteria</taxon>
        <taxon>Rhodobacterales</taxon>
        <taxon>Roseobacteraceae</taxon>
        <taxon>Octadecabacter</taxon>
    </lineage>
</organism>
<name>M9R8Y9_9RHOB</name>
<sequence>MRQQVGAGAGSEATEPRPVDACSGMDQGFVSESNPNGLKARRPVQRRARAGLSDQY</sequence>
<dbReference type="STRING" id="391626.OAN307_c31480"/>
<dbReference type="AlphaFoldDB" id="M9R8Y9"/>
<dbReference type="EMBL" id="CP003740">
    <property type="protein sequence ID" value="AGI68682.1"/>
    <property type="molecule type" value="Genomic_DNA"/>
</dbReference>
<evidence type="ECO:0000313" key="3">
    <source>
        <dbReference type="Proteomes" id="UP000005307"/>
    </source>
</evidence>
<evidence type="ECO:0000256" key="1">
    <source>
        <dbReference type="SAM" id="MobiDB-lite"/>
    </source>
</evidence>
<dbReference type="HOGENOM" id="CLU_3009837_0_0_5"/>
<feature type="compositionally biased region" description="Basic residues" evidence="1">
    <location>
        <begin position="39"/>
        <end position="49"/>
    </location>
</feature>
<protein>
    <submittedName>
        <fullName evidence="2">Uncharacterized protein</fullName>
    </submittedName>
</protein>
<dbReference type="Proteomes" id="UP000005307">
    <property type="component" value="Chromosome"/>
</dbReference>
<proteinExistence type="predicted"/>
<keyword evidence="3" id="KW-1185">Reference proteome</keyword>